<dbReference type="VEuPathDB" id="FungiDB:PV08_00659"/>
<gene>
    <name evidence="3" type="ORF">PV08_00659</name>
</gene>
<feature type="compositionally biased region" description="Low complexity" evidence="1">
    <location>
        <begin position="371"/>
        <end position="386"/>
    </location>
</feature>
<keyword evidence="4" id="KW-1185">Reference proteome</keyword>
<evidence type="ECO:0000256" key="1">
    <source>
        <dbReference type="SAM" id="MobiDB-lite"/>
    </source>
</evidence>
<evidence type="ECO:0000256" key="2">
    <source>
        <dbReference type="SAM" id="SignalP"/>
    </source>
</evidence>
<reference evidence="3 4" key="1">
    <citation type="submission" date="2015-01" db="EMBL/GenBank/DDBJ databases">
        <title>The Genome Sequence of Exophiala spinifera CBS89968.</title>
        <authorList>
            <consortium name="The Broad Institute Genomics Platform"/>
            <person name="Cuomo C."/>
            <person name="de Hoog S."/>
            <person name="Gorbushina A."/>
            <person name="Stielow B."/>
            <person name="Teixiera M."/>
            <person name="Abouelleil A."/>
            <person name="Chapman S.B."/>
            <person name="Priest M."/>
            <person name="Young S.K."/>
            <person name="Wortman J."/>
            <person name="Nusbaum C."/>
            <person name="Birren B."/>
        </authorList>
    </citation>
    <scope>NUCLEOTIDE SEQUENCE [LARGE SCALE GENOMIC DNA]</scope>
    <source>
        <strain evidence="3 4">CBS 89968</strain>
    </source>
</reference>
<dbReference type="EMBL" id="KN847492">
    <property type="protein sequence ID" value="KIW20084.1"/>
    <property type="molecule type" value="Genomic_DNA"/>
</dbReference>
<proteinExistence type="predicted"/>
<dbReference type="GeneID" id="27327742"/>
<feature type="signal peptide" evidence="2">
    <location>
        <begin position="1"/>
        <end position="15"/>
    </location>
</feature>
<dbReference type="Proteomes" id="UP000053328">
    <property type="component" value="Unassembled WGS sequence"/>
</dbReference>
<sequence length="406" mass="47370">MDLLSILSLVRLAWGVGESLYRLYDGVGLAVREFETFNREVTTLATLWSHVQRCVQNPGVGLTNSLISSLNLMIRDTRIILEDLRQTVEDFSTVDERKYTLTRQHKILRIRTSPDQQRHQRIRKFLNRDRIATQRSELLFATATLNVILGVIRHSELGPPHGDSRLQPAGETLVDEQRRARRRVAALESQDPESPVVATAWLDPLPQPPSRHATFEILARQWTTNRPPQPQAWQRDNRDNTNIMSYVAPLQRRIAELERQRQEEEHNIAEMRALFQQQHESDMNEIRKMSARVERIEQECRRLQNETEEQRKTIDELDHECDLLEMEVESLRADRDRYREQRNKYRRDYDLLVQKLPPTSFPTPAARSRRSSGSSRTSSTYVDSSRPSSKDGRPSSQSSSIRLRLF</sequence>
<evidence type="ECO:0000313" key="4">
    <source>
        <dbReference type="Proteomes" id="UP000053328"/>
    </source>
</evidence>
<feature type="region of interest" description="Disordered" evidence="1">
    <location>
        <begin position="349"/>
        <end position="406"/>
    </location>
</feature>
<keyword evidence="2" id="KW-0732">Signal</keyword>
<evidence type="ECO:0000313" key="3">
    <source>
        <dbReference type="EMBL" id="KIW20084.1"/>
    </source>
</evidence>
<dbReference type="HOGENOM" id="CLU_677984_0_0_1"/>
<dbReference type="AlphaFoldDB" id="A0A0D2C956"/>
<organism evidence="3 4">
    <name type="scientific">Exophiala spinifera</name>
    <dbReference type="NCBI Taxonomy" id="91928"/>
    <lineage>
        <taxon>Eukaryota</taxon>
        <taxon>Fungi</taxon>
        <taxon>Dikarya</taxon>
        <taxon>Ascomycota</taxon>
        <taxon>Pezizomycotina</taxon>
        <taxon>Eurotiomycetes</taxon>
        <taxon>Chaetothyriomycetidae</taxon>
        <taxon>Chaetothyriales</taxon>
        <taxon>Herpotrichiellaceae</taxon>
        <taxon>Exophiala</taxon>
    </lineage>
</organism>
<dbReference type="OrthoDB" id="3943265at2759"/>
<dbReference type="RefSeq" id="XP_016240300.1">
    <property type="nucleotide sequence ID" value="XM_016375024.1"/>
</dbReference>
<feature type="compositionally biased region" description="Polar residues" evidence="1">
    <location>
        <begin position="394"/>
        <end position="406"/>
    </location>
</feature>
<evidence type="ECO:0008006" key="5">
    <source>
        <dbReference type="Google" id="ProtNLM"/>
    </source>
</evidence>
<name>A0A0D2C956_9EURO</name>
<feature type="chain" id="PRO_5012542717" description="Fungal N-terminal domain-containing protein" evidence="2">
    <location>
        <begin position="16"/>
        <end position="406"/>
    </location>
</feature>
<accession>A0A0D2C956</accession>
<protein>
    <recommendedName>
        <fullName evidence="5">Fungal N-terminal domain-containing protein</fullName>
    </recommendedName>
</protein>